<dbReference type="GO" id="GO:0003863">
    <property type="term" value="F:branched-chain 2-oxo acid dehydrogenase activity"/>
    <property type="evidence" value="ECO:0007669"/>
    <property type="project" value="UniProtKB-EC"/>
</dbReference>
<dbReference type="Gene3D" id="3.40.50.970">
    <property type="match status" value="1"/>
</dbReference>
<dbReference type="InterPro" id="IPR009014">
    <property type="entry name" value="Transketo_C/PFOR_II"/>
</dbReference>
<evidence type="ECO:0000256" key="1">
    <source>
        <dbReference type="ARBA" id="ARBA00001964"/>
    </source>
</evidence>
<keyword evidence="8" id="KW-1185">Reference proteome</keyword>
<accession>A0A383W6V2</accession>
<dbReference type="SMART" id="SM00861">
    <property type="entry name" value="Transket_pyr"/>
    <property type="match status" value="1"/>
</dbReference>
<dbReference type="AlphaFoldDB" id="A0A383W6V2"/>
<dbReference type="STRING" id="3088.A0A383W6V2"/>
<dbReference type="InterPro" id="IPR033248">
    <property type="entry name" value="Transketolase_C"/>
</dbReference>
<gene>
    <name evidence="7" type="ORF">BQ4739_LOCUS12607</name>
</gene>
<dbReference type="SUPFAM" id="SSF52922">
    <property type="entry name" value="TK C-terminal domain-like"/>
    <property type="match status" value="1"/>
</dbReference>
<protein>
    <recommendedName>
        <fullName evidence="2">3-methyl-2-oxobutanoate dehydrogenase (2-methylpropanoyl-transferring)</fullName>
        <ecNumber evidence="2">1.2.4.4</ecNumber>
    </recommendedName>
</protein>
<keyword evidence="3" id="KW-0560">Oxidoreductase</keyword>
<dbReference type="Pfam" id="PF02779">
    <property type="entry name" value="Transket_pyr"/>
    <property type="match status" value="1"/>
</dbReference>
<dbReference type="EC" id="1.2.4.4" evidence="2"/>
<dbReference type="FunFam" id="3.40.50.920:FF:000001">
    <property type="entry name" value="Pyruvate dehydrogenase E1 beta subunit"/>
    <property type="match status" value="1"/>
</dbReference>
<reference evidence="7 8" key="1">
    <citation type="submission" date="2016-10" db="EMBL/GenBank/DDBJ databases">
        <authorList>
            <person name="Cai Z."/>
        </authorList>
    </citation>
    <scope>NUCLEOTIDE SEQUENCE [LARGE SCALE GENOMIC DNA]</scope>
</reference>
<evidence type="ECO:0000259" key="6">
    <source>
        <dbReference type="SMART" id="SM00861"/>
    </source>
</evidence>
<dbReference type="CDD" id="cd07036">
    <property type="entry name" value="TPP_PYR_E1-PDHc-beta_like"/>
    <property type="match status" value="1"/>
</dbReference>
<sequence length="365" mass="39686">MHTHVRQLQQVQQQHQQQGQQQRQQQHAVHSLSMSEAQAGDTKPLNLCNAVNEALHQAMDSNDKALVFGEDVAFGGVFRCTVGLLERYGRRCFNTPLCEQGIVGFGIGLATQGYTPIAEIQFADYIYPAFDQLVNEAAKYRYRSGGTFTAGGLTVRAPYGAVGHGGHYHSQSVESFFTHVPGLKVVVPSSPAQAKGLLLSCIQDPDPCIFFEPKMLYRTSVEEVPVGEYTIPLGQAQVLREGADITLIGWGAQVHVLAQAAQAVADADGISCEVLDLRTLLPWDVQAVTASVNKTGRLLVSHEAPLSSGFGAELVAEVSRRCFLRLEAPPVRVCGSDTPFPLVFEPLYLPGVERVVDAIRATVRF</sequence>
<dbReference type="SUPFAM" id="SSF52518">
    <property type="entry name" value="Thiamin diphosphate-binding fold (THDP-binding)"/>
    <property type="match status" value="1"/>
</dbReference>
<feature type="compositionally biased region" description="Low complexity" evidence="5">
    <location>
        <begin position="7"/>
        <end position="26"/>
    </location>
</feature>
<dbReference type="GO" id="GO:0007584">
    <property type="term" value="P:response to nutrient"/>
    <property type="evidence" value="ECO:0007669"/>
    <property type="project" value="TreeGrafter"/>
</dbReference>
<feature type="domain" description="Transketolase-like pyrimidine-binding" evidence="6">
    <location>
        <begin position="45"/>
        <end position="219"/>
    </location>
</feature>
<dbReference type="Gene3D" id="3.40.50.920">
    <property type="match status" value="1"/>
</dbReference>
<evidence type="ECO:0000313" key="8">
    <source>
        <dbReference type="Proteomes" id="UP000256970"/>
    </source>
</evidence>
<dbReference type="GO" id="GO:0009083">
    <property type="term" value="P:branched-chain amino acid catabolic process"/>
    <property type="evidence" value="ECO:0007669"/>
    <property type="project" value="TreeGrafter"/>
</dbReference>
<evidence type="ECO:0000256" key="5">
    <source>
        <dbReference type="SAM" id="MobiDB-lite"/>
    </source>
</evidence>
<evidence type="ECO:0000256" key="4">
    <source>
        <dbReference type="ARBA" id="ARBA00051764"/>
    </source>
</evidence>
<evidence type="ECO:0000313" key="7">
    <source>
        <dbReference type="EMBL" id="SZX72426.1"/>
    </source>
</evidence>
<dbReference type="Pfam" id="PF02780">
    <property type="entry name" value="Transketolase_C"/>
    <property type="match status" value="1"/>
</dbReference>
<dbReference type="InterPro" id="IPR029061">
    <property type="entry name" value="THDP-binding"/>
</dbReference>
<dbReference type="PANTHER" id="PTHR42980:SF1">
    <property type="entry name" value="2-OXOISOVALERATE DEHYDROGENASE SUBUNIT BETA, MITOCHONDRIAL"/>
    <property type="match status" value="1"/>
</dbReference>
<comment type="cofactor">
    <cofactor evidence="1">
        <name>thiamine diphosphate</name>
        <dbReference type="ChEBI" id="CHEBI:58937"/>
    </cofactor>
</comment>
<feature type="region of interest" description="Disordered" evidence="5">
    <location>
        <begin position="1"/>
        <end position="35"/>
    </location>
</feature>
<dbReference type="Proteomes" id="UP000256970">
    <property type="component" value="Unassembled WGS sequence"/>
</dbReference>
<name>A0A383W6V2_TETOB</name>
<evidence type="ECO:0000256" key="3">
    <source>
        <dbReference type="ARBA" id="ARBA00023002"/>
    </source>
</evidence>
<dbReference type="EMBL" id="FNXT01001137">
    <property type="protein sequence ID" value="SZX72426.1"/>
    <property type="molecule type" value="Genomic_DNA"/>
</dbReference>
<organism evidence="7 8">
    <name type="scientific">Tetradesmus obliquus</name>
    <name type="common">Green alga</name>
    <name type="synonym">Acutodesmus obliquus</name>
    <dbReference type="NCBI Taxonomy" id="3088"/>
    <lineage>
        <taxon>Eukaryota</taxon>
        <taxon>Viridiplantae</taxon>
        <taxon>Chlorophyta</taxon>
        <taxon>core chlorophytes</taxon>
        <taxon>Chlorophyceae</taxon>
        <taxon>CS clade</taxon>
        <taxon>Sphaeropleales</taxon>
        <taxon>Scenedesmaceae</taxon>
        <taxon>Tetradesmus</taxon>
    </lineage>
</organism>
<dbReference type="FunFam" id="3.40.50.970:FF:000001">
    <property type="entry name" value="Pyruvate dehydrogenase E1 beta subunit"/>
    <property type="match status" value="1"/>
</dbReference>
<evidence type="ECO:0000256" key="2">
    <source>
        <dbReference type="ARBA" id="ARBA00012277"/>
    </source>
</evidence>
<dbReference type="PANTHER" id="PTHR42980">
    <property type="entry name" value="2-OXOISOVALERATE DEHYDROGENASE SUBUNIT BETA-RELATED"/>
    <property type="match status" value="1"/>
</dbReference>
<proteinExistence type="predicted"/>
<dbReference type="InterPro" id="IPR005475">
    <property type="entry name" value="Transketolase-like_Pyr-bd"/>
</dbReference>
<comment type="catalytic activity">
    <reaction evidence="4">
        <text>N(6)-[(R)-lipoyl]-L-lysyl-[protein] + 3-methyl-2-oxobutanoate + H(+) = N(6)-[(R)-S(8)-2-methylpropanoyldihydrolipoyl]-L-lysyl-[protein] + CO2</text>
        <dbReference type="Rhea" id="RHEA:13457"/>
        <dbReference type="Rhea" id="RHEA-COMP:10474"/>
        <dbReference type="Rhea" id="RHEA-COMP:10497"/>
        <dbReference type="ChEBI" id="CHEBI:11851"/>
        <dbReference type="ChEBI" id="CHEBI:15378"/>
        <dbReference type="ChEBI" id="CHEBI:16526"/>
        <dbReference type="ChEBI" id="CHEBI:83099"/>
        <dbReference type="ChEBI" id="CHEBI:83142"/>
        <dbReference type="EC" id="1.2.4.4"/>
    </reaction>
    <physiologicalReaction direction="left-to-right" evidence="4">
        <dbReference type="Rhea" id="RHEA:13458"/>
    </physiologicalReaction>
</comment>